<comment type="caution">
    <text evidence="7">The sequence shown here is derived from an EMBL/GenBank/DDBJ whole genome shotgun (WGS) entry which is preliminary data.</text>
</comment>
<feature type="compositionally biased region" description="Low complexity" evidence="4">
    <location>
        <begin position="213"/>
        <end position="238"/>
    </location>
</feature>
<feature type="domain" description="Kazal-like" evidence="6">
    <location>
        <begin position="96"/>
        <end position="143"/>
    </location>
</feature>
<dbReference type="Proteomes" id="UP001165121">
    <property type="component" value="Unassembled WGS sequence"/>
</dbReference>
<dbReference type="PANTHER" id="PTHR10913:SF45">
    <property type="entry name" value="FOLLISTATIN, ISOFORM A-RELATED"/>
    <property type="match status" value="1"/>
</dbReference>
<dbReference type="InterPro" id="IPR050653">
    <property type="entry name" value="Prot_Inhib_GrowthFact_Antg"/>
</dbReference>
<dbReference type="GO" id="GO:0030154">
    <property type="term" value="P:cell differentiation"/>
    <property type="evidence" value="ECO:0007669"/>
    <property type="project" value="TreeGrafter"/>
</dbReference>
<feature type="compositionally biased region" description="Low complexity" evidence="4">
    <location>
        <begin position="322"/>
        <end position="347"/>
    </location>
</feature>
<dbReference type="Gene3D" id="3.30.60.30">
    <property type="match status" value="2"/>
</dbReference>
<feature type="compositionally biased region" description="Basic and acidic residues" evidence="4">
    <location>
        <begin position="465"/>
        <end position="477"/>
    </location>
</feature>
<feature type="compositionally biased region" description="Low complexity" evidence="4">
    <location>
        <begin position="361"/>
        <end position="375"/>
    </location>
</feature>
<dbReference type="InterPro" id="IPR002350">
    <property type="entry name" value="Kazal_dom"/>
</dbReference>
<feature type="compositionally biased region" description="Acidic residues" evidence="4">
    <location>
        <begin position="412"/>
        <end position="426"/>
    </location>
</feature>
<feature type="compositionally biased region" description="Polar residues" evidence="4">
    <location>
        <begin position="274"/>
        <end position="283"/>
    </location>
</feature>
<dbReference type="OrthoDB" id="88605at2759"/>
<accession>A0A9W6TSM7</accession>
<evidence type="ECO:0000313" key="7">
    <source>
        <dbReference type="EMBL" id="GMF18463.1"/>
    </source>
</evidence>
<keyword evidence="5" id="KW-0732">Signal</keyword>
<evidence type="ECO:0000313" key="8">
    <source>
        <dbReference type="Proteomes" id="UP001165121"/>
    </source>
</evidence>
<keyword evidence="3" id="KW-1015">Disulfide bond</keyword>
<dbReference type="InterPro" id="IPR036058">
    <property type="entry name" value="Kazal_dom_sf"/>
</dbReference>
<keyword evidence="8" id="KW-1185">Reference proteome</keyword>
<dbReference type="Pfam" id="PF07648">
    <property type="entry name" value="Kazal_2"/>
    <property type="match status" value="2"/>
</dbReference>
<feature type="region of interest" description="Disordered" evidence="4">
    <location>
        <begin position="212"/>
        <end position="437"/>
    </location>
</feature>
<evidence type="ECO:0000256" key="1">
    <source>
        <dbReference type="ARBA" id="ARBA00022690"/>
    </source>
</evidence>
<keyword evidence="2" id="KW-0722">Serine protease inhibitor</keyword>
<dbReference type="SUPFAM" id="SSF100895">
    <property type="entry name" value="Kazal-type serine protease inhibitors"/>
    <property type="match status" value="2"/>
</dbReference>
<dbReference type="AlphaFoldDB" id="A0A9W6TSM7"/>
<dbReference type="CDD" id="cd00104">
    <property type="entry name" value="KAZAL_FS"/>
    <property type="match status" value="2"/>
</dbReference>
<feature type="domain" description="Kazal-like" evidence="6">
    <location>
        <begin position="27"/>
        <end position="78"/>
    </location>
</feature>
<evidence type="ECO:0000256" key="5">
    <source>
        <dbReference type="SAM" id="SignalP"/>
    </source>
</evidence>
<dbReference type="PROSITE" id="PS51465">
    <property type="entry name" value="KAZAL_2"/>
    <property type="match status" value="2"/>
</dbReference>
<dbReference type="EMBL" id="BSXT01000130">
    <property type="protein sequence ID" value="GMF18463.1"/>
    <property type="molecule type" value="Genomic_DNA"/>
</dbReference>
<feature type="compositionally biased region" description="Low complexity" evidence="4">
    <location>
        <begin position="255"/>
        <end position="272"/>
    </location>
</feature>
<evidence type="ECO:0000256" key="3">
    <source>
        <dbReference type="ARBA" id="ARBA00023157"/>
    </source>
</evidence>
<feature type="region of interest" description="Disordered" evidence="4">
    <location>
        <begin position="455"/>
        <end position="477"/>
    </location>
</feature>
<dbReference type="PANTHER" id="PTHR10913">
    <property type="entry name" value="FOLLISTATIN-RELATED"/>
    <property type="match status" value="1"/>
</dbReference>
<evidence type="ECO:0000256" key="4">
    <source>
        <dbReference type="SAM" id="MobiDB-lite"/>
    </source>
</evidence>
<organism evidence="7 8">
    <name type="scientific">Phytophthora fragariaefolia</name>
    <dbReference type="NCBI Taxonomy" id="1490495"/>
    <lineage>
        <taxon>Eukaryota</taxon>
        <taxon>Sar</taxon>
        <taxon>Stramenopiles</taxon>
        <taxon>Oomycota</taxon>
        <taxon>Peronosporomycetes</taxon>
        <taxon>Peronosporales</taxon>
        <taxon>Peronosporaceae</taxon>
        <taxon>Phytophthora</taxon>
    </lineage>
</organism>
<evidence type="ECO:0000256" key="2">
    <source>
        <dbReference type="ARBA" id="ARBA00022900"/>
    </source>
</evidence>
<dbReference type="SMART" id="SM00280">
    <property type="entry name" value="KAZAL"/>
    <property type="match status" value="2"/>
</dbReference>
<feature type="compositionally biased region" description="Low complexity" evidence="4">
    <location>
        <begin position="291"/>
        <end position="312"/>
    </location>
</feature>
<feature type="signal peptide" evidence="5">
    <location>
        <begin position="1"/>
        <end position="28"/>
    </location>
</feature>
<proteinExistence type="predicted"/>
<protein>
    <submittedName>
        <fullName evidence="7">Unnamed protein product</fullName>
    </submittedName>
</protein>
<keyword evidence="1" id="KW-0646">Protease inhibitor</keyword>
<sequence>MASTMPLRSALMLTKLLLIHGLLPSVEGSSDPCNNYCDNEDSPVCGTDEVTYGNLCKYLNAACRDMTLSLASTTACDGYDPSAVKRGSTLFGTALSTSEYSCNNTCNNDRSEVCASDGLTYINPCQFNAARCTANGNLWKCMMELESDTAKFCVSTCANMSCDEGETWDYDEDGSASSVGAESLFDGNDDYDESWFVEVTKVTKLYTCGADKPTAAPTSEPTPAPTLNSDSASSGSKDTSTEPTPAPSDATDMYSSDSADLSTTTATPSPTDIAKSSASKTTQSDIDESSVDTTDSSETSPTPEPTDITESSASKTTQSGIDESSVDTTDSSETSPTPEPTDTTESSASKTTQSDIDESSADTTDSLATTPAPTSGSEDSIDASSPSDTTSPSDGKDASTPRVTPAATQSAADEDDQETNDTEEIGAEATADGNVKKQSASFTDVMFLSESTNFLASLKPANIPEEPKVYDKPSRFR</sequence>
<evidence type="ECO:0000259" key="6">
    <source>
        <dbReference type="PROSITE" id="PS51465"/>
    </source>
</evidence>
<reference evidence="7" key="1">
    <citation type="submission" date="2023-04" db="EMBL/GenBank/DDBJ databases">
        <title>Phytophthora fragariaefolia NBRC 109709.</title>
        <authorList>
            <person name="Ichikawa N."/>
            <person name="Sato H."/>
            <person name="Tonouchi N."/>
        </authorList>
    </citation>
    <scope>NUCLEOTIDE SEQUENCE</scope>
    <source>
        <strain evidence="7">NBRC 109709</strain>
    </source>
</reference>
<gene>
    <name evidence="7" type="ORF">Pfra01_000162700</name>
</gene>
<dbReference type="GO" id="GO:0005576">
    <property type="term" value="C:extracellular region"/>
    <property type="evidence" value="ECO:0007669"/>
    <property type="project" value="TreeGrafter"/>
</dbReference>
<feature type="chain" id="PRO_5040935689" evidence="5">
    <location>
        <begin position="29"/>
        <end position="477"/>
    </location>
</feature>
<feature type="compositionally biased region" description="Low complexity" evidence="4">
    <location>
        <begin position="382"/>
        <end position="393"/>
    </location>
</feature>
<name>A0A9W6TSM7_9STRA</name>